<gene>
    <name evidence="2" type="ORF">MNEG_7499</name>
</gene>
<feature type="region of interest" description="Disordered" evidence="1">
    <location>
        <begin position="200"/>
        <end position="232"/>
    </location>
</feature>
<name>A0A0D2MB05_9CHLO</name>
<dbReference type="AlphaFoldDB" id="A0A0D2MB05"/>
<dbReference type="RefSeq" id="XP_013899479.1">
    <property type="nucleotide sequence ID" value="XM_014044025.1"/>
</dbReference>
<accession>A0A0D2MB05</accession>
<feature type="region of interest" description="Disordered" evidence="1">
    <location>
        <begin position="59"/>
        <end position="80"/>
    </location>
</feature>
<dbReference type="EMBL" id="KK101550">
    <property type="protein sequence ID" value="KIZ00460.1"/>
    <property type="molecule type" value="Genomic_DNA"/>
</dbReference>
<dbReference type="Proteomes" id="UP000054498">
    <property type="component" value="Unassembled WGS sequence"/>
</dbReference>
<feature type="compositionally biased region" description="Low complexity" evidence="1">
    <location>
        <begin position="293"/>
        <end position="309"/>
    </location>
</feature>
<evidence type="ECO:0000256" key="1">
    <source>
        <dbReference type="SAM" id="MobiDB-lite"/>
    </source>
</evidence>
<dbReference type="GeneID" id="25740375"/>
<feature type="compositionally biased region" description="Basic and acidic residues" evidence="1">
    <location>
        <begin position="71"/>
        <end position="80"/>
    </location>
</feature>
<organism evidence="2 3">
    <name type="scientific">Monoraphidium neglectum</name>
    <dbReference type="NCBI Taxonomy" id="145388"/>
    <lineage>
        <taxon>Eukaryota</taxon>
        <taxon>Viridiplantae</taxon>
        <taxon>Chlorophyta</taxon>
        <taxon>core chlorophytes</taxon>
        <taxon>Chlorophyceae</taxon>
        <taxon>CS clade</taxon>
        <taxon>Sphaeropleales</taxon>
        <taxon>Selenastraceae</taxon>
        <taxon>Monoraphidium</taxon>
    </lineage>
</organism>
<feature type="compositionally biased region" description="Low complexity" evidence="1">
    <location>
        <begin position="59"/>
        <end position="70"/>
    </location>
</feature>
<dbReference type="KEGG" id="mng:MNEG_7499"/>
<reference evidence="2 3" key="1">
    <citation type="journal article" date="2013" name="BMC Genomics">
        <title>Reconstruction of the lipid metabolism for the microalga Monoraphidium neglectum from its genome sequence reveals characteristics suitable for biofuel production.</title>
        <authorList>
            <person name="Bogen C."/>
            <person name="Al-Dilaimi A."/>
            <person name="Albersmeier A."/>
            <person name="Wichmann J."/>
            <person name="Grundmann M."/>
            <person name="Rupp O."/>
            <person name="Lauersen K.J."/>
            <person name="Blifernez-Klassen O."/>
            <person name="Kalinowski J."/>
            <person name="Goesmann A."/>
            <person name="Mussgnug J.H."/>
            <person name="Kruse O."/>
        </authorList>
    </citation>
    <scope>NUCLEOTIDE SEQUENCE [LARGE SCALE GENOMIC DNA]</scope>
    <source>
        <strain evidence="2 3">SAG 48.87</strain>
    </source>
</reference>
<evidence type="ECO:0000313" key="2">
    <source>
        <dbReference type="EMBL" id="KIZ00460.1"/>
    </source>
</evidence>
<feature type="region of interest" description="Disordered" evidence="1">
    <location>
        <begin position="258"/>
        <end position="320"/>
    </location>
</feature>
<proteinExistence type="predicted"/>
<evidence type="ECO:0000313" key="3">
    <source>
        <dbReference type="Proteomes" id="UP000054498"/>
    </source>
</evidence>
<keyword evidence="3" id="KW-1185">Reference proteome</keyword>
<protein>
    <submittedName>
        <fullName evidence="2">Uncharacterized protein</fullName>
    </submittedName>
</protein>
<sequence>MGALGDGAAVVAPPGDAAAAAAPGCSAAAAAASAAAMSIVGSPASTAAAGLLARSCGAGSLAAPSPAPELGRPKQREPHAVDGEAPLAAPLRSADGCGERLGDAHGAAASAPALVGAGTALPKLMEPCGTPVDDGDGGAATDGAAALGECRGLAAGGGDAAPAALRSADDCGDRLAGECGAAAAALVGAGTALPKLMEPCGTPVDDGDDGAAANGAAARGERRGLPAGGRDAAAGERLAGECGAAAAAPTLVGAGTALPKLMEPCGTPMDDGDDGAAANGASARGERRGLPAGGRDAAPSAAPGAAAAAAGGGAPLRAKG</sequence>